<dbReference type="GO" id="GO:0005886">
    <property type="term" value="C:plasma membrane"/>
    <property type="evidence" value="ECO:0007669"/>
    <property type="project" value="UniProtKB-SubCell"/>
</dbReference>
<proteinExistence type="predicted"/>
<dbReference type="GO" id="GO:0006031">
    <property type="term" value="P:chitin biosynthetic process"/>
    <property type="evidence" value="ECO:0007669"/>
    <property type="project" value="TreeGrafter"/>
</dbReference>
<evidence type="ECO:0000256" key="8">
    <source>
        <dbReference type="ARBA" id="ARBA00023136"/>
    </source>
</evidence>
<dbReference type="Pfam" id="PF22997">
    <property type="entry name" value="CHS4"/>
    <property type="match status" value="1"/>
</dbReference>
<evidence type="ECO:0000313" key="13">
    <source>
        <dbReference type="Proteomes" id="UP000006310"/>
    </source>
</evidence>
<dbReference type="RefSeq" id="XP_022466743.1">
    <property type="nucleotide sequence ID" value="XM_022610447.1"/>
</dbReference>
<keyword evidence="8 10" id="KW-0472">Membrane</keyword>
<feature type="transmembrane region" description="Helical" evidence="10">
    <location>
        <begin position="941"/>
        <end position="963"/>
    </location>
</feature>
<reference evidence="13" key="2">
    <citation type="submission" date="2012-08" db="EMBL/GenBank/DDBJ databases">
        <title>Genome sequence of Kazachstania naganishii.</title>
        <authorList>
            <person name="Gordon J.L."/>
            <person name="Armisen D."/>
            <person name="Proux-Wera E."/>
            <person name="OhEigeartaigh S.S."/>
            <person name="Byrne K.P."/>
            <person name="Wolfe K.H."/>
        </authorList>
    </citation>
    <scope>NUCLEOTIDE SEQUENCE [LARGE SCALE GENOMIC DNA]</scope>
    <source>
        <strain evidence="13">ATCC MYA-139 / BCRC 22969 / CBS 8797 / CCRC 22969 / KCTC 17520 / NBRC 10181 / NCYC 3082</strain>
    </source>
</reference>
<dbReference type="AlphaFoldDB" id="J7RRN0"/>
<feature type="transmembrane region" description="Helical" evidence="10">
    <location>
        <begin position="995"/>
        <end position="1019"/>
    </location>
</feature>
<name>J7RRN0_HUIN7</name>
<gene>
    <name evidence="12" type="primary">KNAG0K01330</name>
    <name evidence="12" type="ordered locus">KNAG_0K01330</name>
</gene>
<evidence type="ECO:0000256" key="7">
    <source>
        <dbReference type="ARBA" id="ARBA00022989"/>
    </source>
</evidence>
<keyword evidence="4" id="KW-0328">Glycosyltransferase</keyword>
<evidence type="ECO:0000256" key="5">
    <source>
        <dbReference type="ARBA" id="ARBA00022679"/>
    </source>
</evidence>
<dbReference type="GO" id="GO:0030428">
    <property type="term" value="C:cell septum"/>
    <property type="evidence" value="ECO:0007669"/>
    <property type="project" value="TreeGrafter"/>
</dbReference>
<dbReference type="GeneID" id="34528265"/>
<dbReference type="PANTHER" id="PTHR22914:SF16">
    <property type="entry name" value="CHITIN SYNTHASE 3"/>
    <property type="match status" value="1"/>
</dbReference>
<evidence type="ECO:0000259" key="11">
    <source>
        <dbReference type="Pfam" id="PF22997"/>
    </source>
</evidence>
<dbReference type="OrthoDB" id="370884at2759"/>
<dbReference type="eggNOG" id="KOG2571">
    <property type="taxonomic scope" value="Eukaryota"/>
</dbReference>
<keyword evidence="3" id="KW-1003">Cell membrane</keyword>
<keyword evidence="7 10" id="KW-1133">Transmembrane helix</keyword>
<comment type="subcellular location">
    <subcellularLocation>
        <location evidence="1">Cell membrane</location>
        <topology evidence="1">Multi-pass membrane protein</topology>
    </subcellularLocation>
</comment>
<evidence type="ECO:0000256" key="2">
    <source>
        <dbReference type="ARBA" id="ARBA00012543"/>
    </source>
</evidence>
<keyword evidence="9" id="KW-0325">Glycoprotein</keyword>
<accession>J7RRN0</accession>
<dbReference type="InterPro" id="IPR004835">
    <property type="entry name" value="Chitin_synth"/>
</dbReference>
<dbReference type="SUPFAM" id="SSF53448">
    <property type="entry name" value="Nucleotide-diphospho-sugar transferases"/>
    <property type="match status" value="1"/>
</dbReference>
<evidence type="ECO:0000256" key="6">
    <source>
        <dbReference type="ARBA" id="ARBA00022692"/>
    </source>
</evidence>
<feature type="domain" description="Chitin synthase 4-like" evidence="11">
    <location>
        <begin position="288"/>
        <end position="366"/>
    </location>
</feature>
<feature type="transmembrane region" description="Helical" evidence="10">
    <location>
        <begin position="379"/>
        <end position="402"/>
    </location>
</feature>
<reference evidence="12 13" key="1">
    <citation type="journal article" date="2011" name="Proc. Natl. Acad. Sci. U.S.A.">
        <title>Evolutionary erosion of yeast sex chromosomes by mating-type switching accidents.</title>
        <authorList>
            <person name="Gordon J.L."/>
            <person name="Armisen D."/>
            <person name="Proux-Wera E."/>
            <person name="Oheigeartaigh S.S."/>
            <person name="Byrne K.P."/>
            <person name="Wolfe K.H."/>
        </authorList>
    </citation>
    <scope>NUCLEOTIDE SEQUENCE [LARGE SCALE GENOMIC DNA]</scope>
    <source>
        <strain evidence="13">ATCC MYA-139 / BCRC 22969 / CBS 8797 / CCRC 22969 / KCTC 17520 / NBRC 10181 / NCYC 3082</strain>
    </source>
</reference>
<dbReference type="InterPro" id="IPR029044">
    <property type="entry name" value="Nucleotide-diphossugar_trans"/>
</dbReference>
<keyword evidence="5" id="KW-0808">Transferase</keyword>
<dbReference type="PANTHER" id="PTHR22914">
    <property type="entry name" value="CHITIN SYNTHASE"/>
    <property type="match status" value="1"/>
</dbReference>
<dbReference type="EMBL" id="HE978324">
    <property type="protein sequence ID" value="CCK72498.1"/>
    <property type="molecule type" value="Genomic_DNA"/>
</dbReference>
<feature type="transmembrane region" description="Helical" evidence="10">
    <location>
        <begin position="969"/>
        <end position="988"/>
    </location>
</feature>
<dbReference type="OMA" id="NWADPAP"/>
<evidence type="ECO:0000256" key="1">
    <source>
        <dbReference type="ARBA" id="ARBA00004651"/>
    </source>
</evidence>
<feature type="transmembrane region" description="Helical" evidence="10">
    <location>
        <begin position="137"/>
        <end position="158"/>
    </location>
</feature>
<dbReference type="Proteomes" id="UP000006310">
    <property type="component" value="Chromosome 11"/>
</dbReference>
<evidence type="ECO:0000256" key="10">
    <source>
        <dbReference type="SAM" id="Phobius"/>
    </source>
</evidence>
<feature type="transmembrane region" description="Helical" evidence="10">
    <location>
        <begin position="104"/>
        <end position="125"/>
    </location>
</feature>
<dbReference type="KEGG" id="kng:KNAG_0K01330"/>
<dbReference type="GO" id="GO:0004100">
    <property type="term" value="F:chitin synthase activity"/>
    <property type="evidence" value="ECO:0007669"/>
    <property type="project" value="UniProtKB-EC"/>
</dbReference>
<evidence type="ECO:0000256" key="3">
    <source>
        <dbReference type="ARBA" id="ARBA00022475"/>
    </source>
</evidence>
<dbReference type="STRING" id="1071383.J7RRN0"/>
<dbReference type="HOGENOM" id="CLU_002572_1_0_1"/>
<dbReference type="Pfam" id="PF03142">
    <property type="entry name" value="Chitin_synth_2"/>
    <property type="match status" value="1"/>
</dbReference>
<dbReference type="EC" id="2.4.1.16" evidence="2"/>
<evidence type="ECO:0000256" key="9">
    <source>
        <dbReference type="ARBA" id="ARBA00023180"/>
    </source>
</evidence>
<dbReference type="InterPro" id="IPR054295">
    <property type="entry name" value="CHS4-like_dom"/>
</dbReference>
<evidence type="ECO:0000256" key="4">
    <source>
        <dbReference type="ARBA" id="ARBA00022676"/>
    </source>
</evidence>
<organism evidence="12 13">
    <name type="scientific">Huiozyma naganishii (strain ATCC MYA-139 / BCRC 22969 / CBS 8797 / KCTC 17520 / NBRC 10181 / NCYC 3082 / Yp74L-3)</name>
    <name type="common">Yeast</name>
    <name type="synonym">Kazachstania naganishii</name>
    <dbReference type="NCBI Taxonomy" id="1071383"/>
    <lineage>
        <taxon>Eukaryota</taxon>
        <taxon>Fungi</taxon>
        <taxon>Dikarya</taxon>
        <taxon>Ascomycota</taxon>
        <taxon>Saccharomycotina</taxon>
        <taxon>Saccharomycetes</taxon>
        <taxon>Saccharomycetales</taxon>
        <taxon>Saccharomycetaceae</taxon>
        <taxon>Huiozyma</taxon>
    </lineage>
</organism>
<protein>
    <recommendedName>
        <fullName evidence="2">chitin synthase</fullName>
        <ecNumber evidence="2">2.4.1.16</ecNumber>
    </recommendedName>
</protein>
<evidence type="ECO:0000313" key="12">
    <source>
        <dbReference type="EMBL" id="CCK72498.1"/>
    </source>
</evidence>
<dbReference type="CDD" id="cd04190">
    <property type="entry name" value="Chitin_synth_C"/>
    <property type="match status" value="1"/>
</dbReference>
<keyword evidence="13" id="KW-1185">Reference proteome</keyword>
<keyword evidence="6 10" id="KW-0812">Transmembrane</keyword>
<sequence>MSAENFDEENLSSAKNGGFWKLGSSLDGARRFSIFKKKRALTRSDRKGRRGLWNLNRFTAKIEINPIGLDSNLLLEGKNLSASTTELNFTEKSQKKNQRPLTFWHFYCYFATFAVPSRLLIYFGMKKAERRMAWREKVALLTIILYLGLFVSFLTFQLTRTLCNESRVYMKPENIDGQYLIVGGNIFNFQGTQDTEISIDLQNNTFLGPFNASGKDASFLFQNVNGHCLNVITPSKDSKIPHDSEGNMERYFPYVMTKDGVLEENKWNHTHLEAQRNDYYSLRSVATVFFTWEEIRNSKRNLIVYNGAVLDLDLIKWLQNDQISTPLIFDDMLRLPLEGYDLSVVFTSPRDKRIAMCLTEIIQVGVIDSQTIGCITSTVVLYLSLIFILAVVFTKFFVACYFRWIVAMRQGAFTIHNKEWVKHCRDVEQWSKNIDINAPLKKVDPPLRPIIPSRFGLSFNKRIDLGSAGIERTPGQLKKKISRSNWDSKSVSFNEMTTMTLQKEHQRLQYKDKVKFGKMINQKSGTSMPSPSVMLGKTLSPQIIHSSAVKQPPVEYMPFGIPLIHTICFVTCYSEDERGLRITLDSLATTDYPSSHKLLMVVCDGLIKGSENSSFTSDLVIGMMEDFVILPEDVLPYSYISVASGWKRHNMAKVYAGFYKYDETTVGRENQQRVPMIIIVKCGTETERLGSKPGNRGKRDSQVILMSFLQKVTFDERMTELEYHILKSIWQVTGLMAELYEAVLMVDADTKIFPDSLTHMVAELVKDPEIMGLCGETKIANKKESWVTAIQVFEYYISHHQVKAFESVFNSVTCLPGCFSIYRIKSPKGHTGYWVPILANPDIIEKYSDNDIRSLHKKNLLLLGEDRYLSFLMLKMFPKRKQIFVPKAVCKTTVPSEFKVLLSQRRRWINSTVHNLLELVLVRDLCGTFCFSMRFVIAIELLGTLILPSAICFTIYVILFSIFSSPTPIVTLILLGIILGLPGVLVVITSTKWSYVVWMLVYLLALPMWNFVLPTYAFWKFDDFSWGDTRLIFREENKTPHHESEGTFDFSKLFLKPWTVFEEEEVLACSVP</sequence>